<dbReference type="Pfam" id="PF13692">
    <property type="entry name" value="Glyco_trans_1_4"/>
    <property type="match status" value="1"/>
</dbReference>
<dbReference type="RefSeq" id="WP_158946398.1">
    <property type="nucleotide sequence ID" value="NZ_CP046400.1"/>
</dbReference>
<keyword evidence="2" id="KW-0808">Transferase</keyword>
<dbReference type="KEGG" id="psel:GM415_03220"/>
<dbReference type="GO" id="GO:0016757">
    <property type="term" value="F:glycosyltransferase activity"/>
    <property type="evidence" value="ECO:0007669"/>
    <property type="project" value="UniProtKB-ARBA"/>
</dbReference>
<keyword evidence="3" id="KW-1185">Reference proteome</keyword>
<sequence>MNVLVIDEDFPHPTNTGKRLRTYNLLSRLQASHTIHYVFHGNQVELPGCPNIRCHPIDKAFTPKRGLRFYAELLGNLVSSKPYIVSRHYSEPMMGKVNDILHENEIDLIHCEWTPYTENIRSLLGVYPTILSTHNVESQIWGRYFENEGNLLKKAYIYLQWKKMAAYEKDVAGRYDHVVCVSDNDAEFFSRHAPAGRVSVVPNGVDEVYFSPRGGKQKQGNLVFTGSMDWRPNQDAVSYFVEEIFPLIRERNPEAQFYVVGRYPPEGLKAQWEQTEGVTVTGIVDDVRGYIEDAAVYIVPLRIGGGSRLKILEALSMEKVVVSTRVGAEGLALEDHIHLLLRDDPALFASCVTDILASGKEYAGIAREGRQQVLETYTWDSISTVLDAAWHKAARSRRGA</sequence>
<protein>
    <submittedName>
        <fullName evidence="2">Glycosyltransferase</fullName>
    </submittedName>
</protein>
<dbReference type="SUPFAM" id="SSF53756">
    <property type="entry name" value="UDP-Glycosyltransferase/glycogen phosphorylase"/>
    <property type="match status" value="1"/>
</dbReference>
<proteinExistence type="predicted"/>
<dbReference type="AlphaFoldDB" id="A0A6I6JF64"/>
<dbReference type="InterPro" id="IPR028098">
    <property type="entry name" value="Glyco_trans_4-like_N"/>
</dbReference>
<dbReference type="Gene3D" id="3.40.50.2000">
    <property type="entry name" value="Glycogen Phosphorylase B"/>
    <property type="match status" value="2"/>
</dbReference>
<name>A0A6I6JF64_9BACT</name>
<gene>
    <name evidence="2" type="ORF">GM415_03220</name>
</gene>
<evidence type="ECO:0000259" key="1">
    <source>
        <dbReference type="Pfam" id="PF13439"/>
    </source>
</evidence>
<dbReference type="CDD" id="cd03801">
    <property type="entry name" value="GT4_PimA-like"/>
    <property type="match status" value="1"/>
</dbReference>
<dbReference type="EMBL" id="CP046400">
    <property type="protein sequence ID" value="QGY39173.1"/>
    <property type="molecule type" value="Genomic_DNA"/>
</dbReference>
<dbReference type="PANTHER" id="PTHR12526">
    <property type="entry name" value="GLYCOSYLTRANSFERASE"/>
    <property type="match status" value="1"/>
</dbReference>
<reference evidence="2 3" key="1">
    <citation type="submission" date="2019-11" db="EMBL/GenBank/DDBJ databases">
        <authorList>
            <person name="Zheng R.K."/>
            <person name="Sun C.M."/>
        </authorList>
    </citation>
    <scope>NUCLEOTIDE SEQUENCE [LARGE SCALE GENOMIC DNA]</scope>
    <source>
        <strain evidence="2 3">SRB007</strain>
    </source>
</reference>
<dbReference type="Proteomes" id="UP000428328">
    <property type="component" value="Chromosome"/>
</dbReference>
<evidence type="ECO:0000313" key="2">
    <source>
        <dbReference type="EMBL" id="QGY39173.1"/>
    </source>
</evidence>
<organism evidence="2 3">
    <name type="scientific">Pseudodesulfovibrio cashew</name>
    <dbReference type="NCBI Taxonomy" id="2678688"/>
    <lineage>
        <taxon>Bacteria</taxon>
        <taxon>Pseudomonadati</taxon>
        <taxon>Thermodesulfobacteriota</taxon>
        <taxon>Desulfovibrionia</taxon>
        <taxon>Desulfovibrionales</taxon>
        <taxon>Desulfovibrionaceae</taxon>
    </lineage>
</organism>
<evidence type="ECO:0000313" key="3">
    <source>
        <dbReference type="Proteomes" id="UP000428328"/>
    </source>
</evidence>
<dbReference type="Pfam" id="PF13439">
    <property type="entry name" value="Glyco_transf_4"/>
    <property type="match status" value="1"/>
</dbReference>
<accession>A0A6I6JF64</accession>
<feature type="domain" description="Glycosyltransferase subfamily 4-like N-terminal" evidence="1">
    <location>
        <begin position="61"/>
        <end position="206"/>
    </location>
</feature>